<dbReference type="Gene3D" id="3.20.20.100">
    <property type="entry name" value="NADP-dependent oxidoreductase domain"/>
    <property type="match status" value="1"/>
</dbReference>
<evidence type="ECO:0000313" key="9">
    <source>
        <dbReference type="Proteomes" id="UP000000376"/>
    </source>
</evidence>
<dbReference type="PIRSF" id="PIRSF000097">
    <property type="entry name" value="AKR"/>
    <property type="match status" value="1"/>
</dbReference>
<feature type="active site" description="Proton donor" evidence="4">
    <location>
        <position position="49"/>
    </location>
</feature>
<dbReference type="HOGENOM" id="CLU_023205_0_1_11"/>
<dbReference type="STRING" id="644284.Arch_0488"/>
<evidence type="ECO:0000256" key="1">
    <source>
        <dbReference type="ARBA" id="ARBA00007905"/>
    </source>
</evidence>
<dbReference type="EC" id="1.1.1.274" evidence="8"/>
<dbReference type="KEGG" id="ahe:Arch_0488"/>
<keyword evidence="2" id="KW-0521">NADP</keyword>
<proteinExistence type="inferred from homology"/>
<dbReference type="InterPro" id="IPR036812">
    <property type="entry name" value="NAD(P)_OxRdtase_dom_sf"/>
</dbReference>
<dbReference type="SUPFAM" id="SSF51430">
    <property type="entry name" value="NAD(P)-linked oxidoreductase"/>
    <property type="match status" value="1"/>
</dbReference>
<dbReference type="GO" id="GO:0050580">
    <property type="term" value="F:2,5-didehydrogluconate reductase activity"/>
    <property type="evidence" value="ECO:0007669"/>
    <property type="project" value="UniProtKB-EC"/>
</dbReference>
<evidence type="ECO:0000256" key="4">
    <source>
        <dbReference type="PIRSR" id="PIRSR000097-1"/>
    </source>
</evidence>
<protein>
    <submittedName>
        <fullName evidence="8">2,5-didehydrogluconate reductase</fullName>
        <ecNumber evidence="8">1.1.1.274</ecNumber>
    </submittedName>
</protein>
<keyword evidence="9" id="KW-1185">Reference proteome</keyword>
<evidence type="ECO:0000256" key="5">
    <source>
        <dbReference type="PIRSR" id="PIRSR000097-2"/>
    </source>
</evidence>
<keyword evidence="3 8" id="KW-0560">Oxidoreductase</keyword>
<dbReference type="PROSITE" id="PS00062">
    <property type="entry name" value="ALDOKETO_REDUCTASE_2"/>
    <property type="match status" value="1"/>
</dbReference>
<accession>D7BMT7</accession>
<organism evidence="8 9">
    <name type="scientific">Arcanobacterium haemolyticum (strain ATCC 9345 / DSM 20595 / CCM 5947 / CCUG 17215 / LMG 16163 / NBRC 15585 / NCTC 8452 / 11018)</name>
    <dbReference type="NCBI Taxonomy" id="644284"/>
    <lineage>
        <taxon>Bacteria</taxon>
        <taxon>Bacillati</taxon>
        <taxon>Actinomycetota</taxon>
        <taxon>Actinomycetes</taxon>
        <taxon>Actinomycetales</taxon>
        <taxon>Actinomycetaceae</taxon>
        <taxon>Arcanobacterium</taxon>
    </lineage>
</organism>
<dbReference type="PANTHER" id="PTHR43827:SF3">
    <property type="entry name" value="NADP-DEPENDENT OXIDOREDUCTASE DOMAIN-CONTAINING PROTEIN"/>
    <property type="match status" value="1"/>
</dbReference>
<reference evidence="8 9" key="1">
    <citation type="journal article" date="2010" name="Stand. Genomic Sci.">
        <title>Complete genome sequence of Arcanobacterium haemolyticum type strain (11018).</title>
        <authorList>
            <person name="Yasawong M."/>
            <person name="Teshima H."/>
            <person name="Lapidus A."/>
            <person name="Nolan M."/>
            <person name="Lucas S."/>
            <person name="Glavina Del Rio T."/>
            <person name="Tice H."/>
            <person name="Cheng J."/>
            <person name="Bruce D."/>
            <person name="Detter C."/>
            <person name="Tapia R."/>
            <person name="Han C."/>
            <person name="Goodwin L."/>
            <person name="Pitluck S."/>
            <person name="Liolios K."/>
            <person name="Ivanova N."/>
            <person name="Mavromatis K."/>
            <person name="Mikhailova N."/>
            <person name="Pati A."/>
            <person name="Chen A."/>
            <person name="Palaniappan K."/>
            <person name="Land M."/>
            <person name="Hauser L."/>
            <person name="Chang Y."/>
            <person name="Jeffries C."/>
            <person name="Rohde M."/>
            <person name="Sikorski J."/>
            <person name="Pukall R."/>
            <person name="Goker M."/>
            <person name="Woyke T."/>
            <person name="Bristow J."/>
            <person name="Eisen J."/>
            <person name="Markowitz V."/>
            <person name="Hugenholtz P."/>
            <person name="Kyrpides N."/>
            <person name="Klenk H."/>
        </authorList>
    </citation>
    <scope>NUCLEOTIDE SEQUENCE [LARGE SCALE GENOMIC DNA]</scope>
    <source>
        <strain evidence="9">ATCC 9345 / DSM 20595 / CCUG 17215 / LMG 16163 / NBRC 15585 / NCTC 8452 / 11018</strain>
    </source>
</reference>
<dbReference type="RefSeq" id="WP_013169734.1">
    <property type="nucleotide sequence ID" value="NC_014218.1"/>
</dbReference>
<dbReference type="Pfam" id="PF00248">
    <property type="entry name" value="Aldo_ket_red"/>
    <property type="match status" value="1"/>
</dbReference>
<feature type="site" description="Lowers pKa of active site Tyr" evidence="6">
    <location>
        <position position="74"/>
    </location>
</feature>
<dbReference type="EMBL" id="CP002045">
    <property type="protein sequence ID" value="ADH92236.1"/>
    <property type="molecule type" value="Genomic_DNA"/>
</dbReference>
<dbReference type="PRINTS" id="PR00069">
    <property type="entry name" value="ALDKETRDTASE"/>
</dbReference>
<dbReference type="InterPro" id="IPR020471">
    <property type="entry name" value="AKR"/>
</dbReference>
<evidence type="ECO:0000313" key="8">
    <source>
        <dbReference type="EMBL" id="ADH92236.1"/>
    </source>
</evidence>
<feature type="domain" description="NADP-dependent oxidoreductase" evidence="7">
    <location>
        <begin position="18"/>
        <end position="259"/>
    </location>
</feature>
<sequence>MTSTVLLNDARQIPQIGYGTFLVPPEDAEARVSEALEAGYRHIDTAAIYRNEEGVGRAIAASGIARDELWITTKLWNDHRGPEQTRAGMEESLSKLGLDYVDLYLIHWPAPANGPIASTWETFGELRSEGLTRSIGVSNFDYRYMPDLFATGLVPAVNQIELHPQFQQRQTTAMADFHDVRIEAWGPLGQAKVDYNSGVIADIAARYSVSWAQVVLAWHVAKGHIVFPKSSTPQRMAENLAAGMLMLMPSEVAAIDALDKGVAGRVSADPADVS</sequence>
<dbReference type="PROSITE" id="PS00798">
    <property type="entry name" value="ALDOKETO_REDUCTASE_1"/>
    <property type="match status" value="1"/>
</dbReference>
<evidence type="ECO:0000259" key="7">
    <source>
        <dbReference type="Pfam" id="PF00248"/>
    </source>
</evidence>
<dbReference type="AlphaFoldDB" id="D7BMT7"/>
<comment type="similarity">
    <text evidence="1">Belongs to the aldo/keto reductase family.</text>
</comment>
<dbReference type="Proteomes" id="UP000000376">
    <property type="component" value="Chromosome"/>
</dbReference>
<dbReference type="PANTHER" id="PTHR43827">
    <property type="entry name" value="2,5-DIKETO-D-GLUCONIC ACID REDUCTASE"/>
    <property type="match status" value="1"/>
</dbReference>
<feature type="binding site" evidence="5">
    <location>
        <position position="107"/>
    </location>
    <ligand>
        <name>substrate</name>
    </ligand>
</feature>
<evidence type="ECO:0000256" key="2">
    <source>
        <dbReference type="ARBA" id="ARBA00022857"/>
    </source>
</evidence>
<gene>
    <name evidence="8" type="ordered locus">Arch_0488</name>
</gene>
<evidence type="ECO:0000256" key="6">
    <source>
        <dbReference type="PIRSR" id="PIRSR000097-3"/>
    </source>
</evidence>
<dbReference type="InterPro" id="IPR023210">
    <property type="entry name" value="NADP_OxRdtase_dom"/>
</dbReference>
<dbReference type="eggNOG" id="COG0656">
    <property type="taxonomic scope" value="Bacteria"/>
</dbReference>
<name>D7BMT7_ARCHD</name>
<evidence type="ECO:0000256" key="3">
    <source>
        <dbReference type="ARBA" id="ARBA00023002"/>
    </source>
</evidence>
<dbReference type="InterPro" id="IPR018170">
    <property type="entry name" value="Aldo/ket_reductase_CS"/>
</dbReference>
<dbReference type="FunFam" id="3.20.20.100:FF:000002">
    <property type="entry name" value="2,5-diketo-D-gluconic acid reductase A"/>
    <property type="match status" value="1"/>
</dbReference>